<feature type="domain" description="SusD-like N-terminal" evidence="7">
    <location>
        <begin position="26"/>
        <end position="210"/>
    </location>
</feature>
<dbReference type="InterPro" id="IPR033985">
    <property type="entry name" value="SusD-like_N"/>
</dbReference>
<keyword evidence="4" id="KW-0472">Membrane</keyword>
<dbReference type="EMBL" id="CP076133">
    <property type="protein sequence ID" value="QWG04675.1"/>
    <property type="molecule type" value="Genomic_DNA"/>
</dbReference>
<keyword evidence="3" id="KW-0732">Signal</keyword>
<dbReference type="Pfam" id="PF14322">
    <property type="entry name" value="SusD-like_3"/>
    <property type="match status" value="1"/>
</dbReference>
<feature type="domain" description="RagB/SusD" evidence="6">
    <location>
        <begin position="261"/>
        <end position="564"/>
    </location>
</feature>
<organism evidence="8 9">
    <name type="scientific">Flammeovirga yaeyamensis</name>
    <dbReference type="NCBI Taxonomy" id="367791"/>
    <lineage>
        <taxon>Bacteria</taxon>
        <taxon>Pseudomonadati</taxon>
        <taxon>Bacteroidota</taxon>
        <taxon>Cytophagia</taxon>
        <taxon>Cytophagales</taxon>
        <taxon>Flammeovirgaceae</taxon>
        <taxon>Flammeovirga</taxon>
    </lineage>
</organism>
<dbReference type="Proteomes" id="UP000678679">
    <property type="component" value="Chromosome 2"/>
</dbReference>
<comment type="similarity">
    <text evidence="2">Belongs to the SusD family.</text>
</comment>
<evidence type="ECO:0000256" key="4">
    <source>
        <dbReference type="ARBA" id="ARBA00023136"/>
    </source>
</evidence>
<gene>
    <name evidence="8" type="ORF">KMW28_27640</name>
</gene>
<keyword evidence="5" id="KW-0998">Cell outer membrane</keyword>
<protein>
    <submittedName>
        <fullName evidence="8">RagB/SusD family nutrient uptake outer membrane protein</fullName>
    </submittedName>
</protein>
<comment type="subcellular location">
    <subcellularLocation>
        <location evidence="1">Cell outer membrane</location>
    </subcellularLocation>
</comment>
<evidence type="ECO:0000256" key="2">
    <source>
        <dbReference type="ARBA" id="ARBA00006275"/>
    </source>
</evidence>
<dbReference type="Pfam" id="PF07980">
    <property type="entry name" value="SusD_RagB"/>
    <property type="match status" value="1"/>
</dbReference>
<reference evidence="8 9" key="1">
    <citation type="submission" date="2021-05" db="EMBL/GenBank/DDBJ databases">
        <title>Comparative genomic studies on the polysaccharide-degrading batcterial strains of the Flammeovirga genus.</title>
        <authorList>
            <person name="Zewei F."/>
            <person name="Zheng Z."/>
            <person name="Yu L."/>
            <person name="Ruyue G."/>
            <person name="Yanhong M."/>
            <person name="Yuanyuan C."/>
            <person name="Jingyan G."/>
            <person name="Wenjun H."/>
        </authorList>
    </citation>
    <scope>NUCLEOTIDE SEQUENCE [LARGE SCALE GENOMIC DNA]</scope>
    <source>
        <strain evidence="8 9">NBRC:100898</strain>
    </source>
</reference>
<evidence type="ECO:0000259" key="7">
    <source>
        <dbReference type="Pfam" id="PF14322"/>
    </source>
</evidence>
<evidence type="ECO:0000313" key="8">
    <source>
        <dbReference type="EMBL" id="QWG04675.1"/>
    </source>
</evidence>
<dbReference type="KEGG" id="fya:KMW28_27640"/>
<keyword evidence="9" id="KW-1185">Reference proteome</keyword>
<dbReference type="AlphaFoldDB" id="A0AAX1NB30"/>
<dbReference type="PROSITE" id="PS51257">
    <property type="entry name" value="PROKAR_LIPOPROTEIN"/>
    <property type="match status" value="1"/>
</dbReference>
<evidence type="ECO:0000259" key="6">
    <source>
        <dbReference type="Pfam" id="PF07980"/>
    </source>
</evidence>
<sequence>MNTLKNKLIFLFASLVVLTSCDHDSFLTRNNPNALTEETFWKTESDAEAALTTAYAALQFQSVSGGNLTYDMIRSDMGGTNDWVRHYPYTEFTIPDNDTPVFNKWAELYTGIFRANQVIDNIPTMEVLSEERKTELIAEARFLRAFFYFELAHSYGGGVIKLSSKTTNHNVPFSSLEEVTNQVIIPDLEFAMAELPLTRPEALLGKATWGMATTLMGKVHLYNKDWTKAAAEFKKVIDSGLYSLTSQYAENFRHDVIYNSESIMEVPFDGSVNPGTPNSGIVDDSPGTPGAESSTLARWLGPYSLGGWQSLMPTYWAHELFTADSIPNSSGHSPRYSATLAGRDAEGLYYNKTPADLKAEVPRRWTFGESSYVKKYANWYHLDVEDPEWRSSIHFKHMRLADVYLMYAEAVLEGENNLNVAIEYIDKVRARAGVVTLADYISSGGIPQLHISRDLHGARPVVPATIENVRTHLRMVERPTELGFENSRWRDLVRWGIVKEVFTTLHNDENQRIADYDPNAPLKAPLFIEQRVRPDFVNNWNFYESSRHDYFPIPAAEKQANEAL</sequence>
<evidence type="ECO:0000256" key="1">
    <source>
        <dbReference type="ARBA" id="ARBA00004442"/>
    </source>
</evidence>
<evidence type="ECO:0000256" key="3">
    <source>
        <dbReference type="ARBA" id="ARBA00022729"/>
    </source>
</evidence>
<dbReference type="Gene3D" id="1.25.40.390">
    <property type="match status" value="1"/>
</dbReference>
<dbReference type="InterPro" id="IPR012944">
    <property type="entry name" value="SusD_RagB_dom"/>
</dbReference>
<dbReference type="RefSeq" id="WP_169665587.1">
    <property type="nucleotide sequence ID" value="NZ_CP076133.1"/>
</dbReference>
<name>A0AAX1NB30_9BACT</name>
<dbReference type="InterPro" id="IPR011990">
    <property type="entry name" value="TPR-like_helical_dom_sf"/>
</dbReference>
<evidence type="ECO:0000256" key="5">
    <source>
        <dbReference type="ARBA" id="ARBA00023237"/>
    </source>
</evidence>
<proteinExistence type="inferred from homology"/>
<dbReference type="GO" id="GO:0009279">
    <property type="term" value="C:cell outer membrane"/>
    <property type="evidence" value="ECO:0007669"/>
    <property type="project" value="UniProtKB-SubCell"/>
</dbReference>
<evidence type="ECO:0000313" key="9">
    <source>
        <dbReference type="Proteomes" id="UP000678679"/>
    </source>
</evidence>
<dbReference type="SUPFAM" id="SSF48452">
    <property type="entry name" value="TPR-like"/>
    <property type="match status" value="1"/>
</dbReference>
<accession>A0AAX1NB30</accession>